<dbReference type="AlphaFoldDB" id="A0A1I1TX81"/>
<name>A0A1I1TX81_9ACTN</name>
<protein>
    <submittedName>
        <fullName evidence="2">PEP-CTERM protein-sorting domain-containing protein</fullName>
    </submittedName>
</protein>
<dbReference type="Pfam" id="PF01381">
    <property type="entry name" value="HTH_3"/>
    <property type="match status" value="1"/>
</dbReference>
<dbReference type="RefSeq" id="WP_093841279.1">
    <property type="nucleotide sequence ID" value="NZ_FOLM01000021.1"/>
</dbReference>
<dbReference type="PROSITE" id="PS50943">
    <property type="entry name" value="HTH_CROC1"/>
    <property type="match status" value="1"/>
</dbReference>
<sequence length="394" mass="42313">MAERTFGERLRNARVIAGLTQTELARAAGISVSTVRKLEQGAHAEARLETAHALARVLGVPTTALLAAEETAPPSIPPGPWEQLRAAILRPGADRVPEPATAAGVAAVLDSVVSNLVHEDLAGVAAVLPGLLRDAEAAAEADPGAAAVYSRALMTAGRVMIQTRHYDAAAAAFDRAEAGVDGVLHRADMVESRCWLLLRSGRLAQARELALRWAAELEPRLSAARPDDLIAWGVVLGRVAAAASRDGRPDESEAALRMAQAAAVMLAKERPRSADGSRRTRSWGPLTVAMQRTEQAVVEDRPDVALRLARGIGGRRLAPTVGHRNRHLLDVADAQVKTRRYGEAVETLLDVAEAAPQWLPHQRYAKEIVGKIVERRRKLSPEMQTLARAVRLPM</sequence>
<feature type="domain" description="HTH cro/C1-type" evidence="1">
    <location>
        <begin position="10"/>
        <end position="65"/>
    </location>
</feature>
<evidence type="ECO:0000313" key="2">
    <source>
        <dbReference type="EMBL" id="SFD61908.1"/>
    </source>
</evidence>
<dbReference type="GO" id="GO:0003677">
    <property type="term" value="F:DNA binding"/>
    <property type="evidence" value="ECO:0007669"/>
    <property type="project" value="InterPro"/>
</dbReference>
<evidence type="ECO:0000313" key="3">
    <source>
        <dbReference type="Proteomes" id="UP000199207"/>
    </source>
</evidence>
<dbReference type="OrthoDB" id="3210663at2"/>
<dbReference type="SUPFAM" id="SSF47413">
    <property type="entry name" value="lambda repressor-like DNA-binding domains"/>
    <property type="match status" value="1"/>
</dbReference>
<evidence type="ECO:0000259" key="1">
    <source>
        <dbReference type="PROSITE" id="PS50943"/>
    </source>
</evidence>
<proteinExistence type="predicted"/>
<dbReference type="SUPFAM" id="SSF48452">
    <property type="entry name" value="TPR-like"/>
    <property type="match status" value="1"/>
</dbReference>
<organism evidence="2 3">
    <name type="scientific">Streptomyces aidingensis</name>
    <dbReference type="NCBI Taxonomy" id="910347"/>
    <lineage>
        <taxon>Bacteria</taxon>
        <taxon>Bacillati</taxon>
        <taxon>Actinomycetota</taxon>
        <taxon>Actinomycetes</taxon>
        <taxon>Kitasatosporales</taxon>
        <taxon>Streptomycetaceae</taxon>
        <taxon>Streptomyces</taxon>
    </lineage>
</organism>
<accession>A0A1I1TX81</accession>
<reference evidence="2 3" key="1">
    <citation type="submission" date="2016-10" db="EMBL/GenBank/DDBJ databases">
        <authorList>
            <person name="de Groot N.N."/>
        </authorList>
    </citation>
    <scope>NUCLEOTIDE SEQUENCE [LARGE SCALE GENOMIC DNA]</scope>
    <source>
        <strain evidence="2 3">CGMCC 4.5739</strain>
    </source>
</reference>
<dbReference type="STRING" id="910347.SAMN05421773_12127"/>
<keyword evidence="3" id="KW-1185">Reference proteome</keyword>
<dbReference type="Gene3D" id="1.25.40.10">
    <property type="entry name" value="Tetratricopeptide repeat domain"/>
    <property type="match status" value="1"/>
</dbReference>
<gene>
    <name evidence="2" type="ORF">SAMN05421773_12127</name>
</gene>
<dbReference type="Gene3D" id="1.10.260.40">
    <property type="entry name" value="lambda repressor-like DNA-binding domains"/>
    <property type="match status" value="1"/>
</dbReference>
<dbReference type="InterPro" id="IPR011990">
    <property type="entry name" value="TPR-like_helical_dom_sf"/>
</dbReference>
<dbReference type="InterPro" id="IPR001387">
    <property type="entry name" value="Cro/C1-type_HTH"/>
</dbReference>
<dbReference type="CDD" id="cd00093">
    <property type="entry name" value="HTH_XRE"/>
    <property type="match status" value="1"/>
</dbReference>
<dbReference type="SMART" id="SM00530">
    <property type="entry name" value="HTH_XRE"/>
    <property type="match status" value="1"/>
</dbReference>
<dbReference type="Proteomes" id="UP000199207">
    <property type="component" value="Unassembled WGS sequence"/>
</dbReference>
<dbReference type="InterPro" id="IPR010982">
    <property type="entry name" value="Lambda_DNA-bd_dom_sf"/>
</dbReference>
<dbReference type="EMBL" id="FOLM01000021">
    <property type="protein sequence ID" value="SFD61908.1"/>
    <property type="molecule type" value="Genomic_DNA"/>
</dbReference>